<accession>A0ACC2ARM0</accession>
<name>A0ACC2ARM0_DIPCM</name>
<proteinExistence type="predicted"/>
<gene>
    <name evidence="1" type="ORF">O6H91_20G071500</name>
</gene>
<evidence type="ECO:0000313" key="2">
    <source>
        <dbReference type="Proteomes" id="UP001162992"/>
    </source>
</evidence>
<organism evidence="1 2">
    <name type="scientific">Diphasiastrum complanatum</name>
    <name type="common">Issler's clubmoss</name>
    <name type="synonym">Lycopodium complanatum</name>
    <dbReference type="NCBI Taxonomy" id="34168"/>
    <lineage>
        <taxon>Eukaryota</taxon>
        <taxon>Viridiplantae</taxon>
        <taxon>Streptophyta</taxon>
        <taxon>Embryophyta</taxon>
        <taxon>Tracheophyta</taxon>
        <taxon>Lycopodiopsida</taxon>
        <taxon>Lycopodiales</taxon>
        <taxon>Lycopodiaceae</taxon>
        <taxon>Lycopodioideae</taxon>
        <taxon>Diphasiastrum</taxon>
    </lineage>
</organism>
<dbReference type="Proteomes" id="UP001162992">
    <property type="component" value="Chromosome 20"/>
</dbReference>
<keyword evidence="2" id="KW-1185">Reference proteome</keyword>
<protein>
    <submittedName>
        <fullName evidence="1">Uncharacterized protein</fullName>
    </submittedName>
</protein>
<sequence length="103" mass="11527">MTESWPSSSYAWQEAWAHDSCPNIIIAYLRHTINCWCRQSRTLHDIRWCTTFSASGVSNGRFALRAAPSPALAGLKVRTFHFDPALFSADLDALSNMHSLTAI</sequence>
<comment type="caution">
    <text evidence="1">The sequence shown here is derived from an EMBL/GenBank/DDBJ whole genome shotgun (WGS) entry which is preliminary data.</text>
</comment>
<reference evidence="2" key="1">
    <citation type="journal article" date="2024" name="Proc. Natl. Acad. Sci. U.S.A.">
        <title>Extraordinary preservation of gene collinearity over three hundred million years revealed in homosporous lycophytes.</title>
        <authorList>
            <person name="Li C."/>
            <person name="Wickell D."/>
            <person name="Kuo L.Y."/>
            <person name="Chen X."/>
            <person name="Nie B."/>
            <person name="Liao X."/>
            <person name="Peng D."/>
            <person name="Ji J."/>
            <person name="Jenkins J."/>
            <person name="Williams M."/>
            <person name="Shu S."/>
            <person name="Plott C."/>
            <person name="Barry K."/>
            <person name="Rajasekar S."/>
            <person name="Grimwood J."/>
            <person name="Han X."/>
            <person name="Sun S."/>
            <person name="Hou Z."/>
            <person name="He W."/>
            <person name="Dai G."/>
            <person name="Sun C."/>
            <person name="Schmutz J."/>
            <person name="Leebens-Mack J.H."/>
            <person name="Li F.W."/>
            <person name="Wang L."/>
        </authorList>
    </citation>
    <scope>NUCLEOTIDE SEQUENCE [LARGE SCALE GENOMIC DNA]</scope>
    <source>
        <strain evidence="2">cv. PW_Plant_1</strain>
    </source>
</reference>
<dbReference type="EMBL" id="CM055111">
    <property type="protein sequence ID" value="KAJ7520195.1"/>
    <property type="molecule type" value="Genomic_DNA"/>
</dbReference>
<evidence type="ECO:0000313" key="1">
    <source>
        <dbReference type="EMBL" id="KAJ7520195.1"/>
    </source>
</evidence>